<evidence type="ECO:0000313" key="2">
    <source>
        <dbReference type="EMBL" id="AOV06265.1"/>
    </source>
</evidence>
<protein>
    <recommendedName>
        <fullName evidence="1">Sublancin immunity protein SunI-like PH domain-containing protein</fullName>
    </recommendedName>
</protein>
<sequence>MFEVKVEKRDDQVVIKWQFSKTEIPISEIINVTYDHTYAGESKTAMRIGYPYGTTDRILIQTARKDYLIYTSVGATKEKILSLLSS</sequence>
<reference evidence="2 3" key="1">
    <citation type="submission" date="2016-09" db="EMBL/GenBank/DDBJ databases">
        <title>Complete genome sequence of the Lysinibacillus sphaericus LMG 22257, a specie of Bacillus with ureolytic activity that can effectively biodeposit calcium carbonate.</title>
        <authorList>
            <person name="Yan W."/>
        </authorList>
    </citation>
    <scope>NUCLEOTIDE SEQUENCE [LARGE SCALE GENOMIC DNA]</scope>
    <source>
        <strain evidence="2 3">LMG 22257</strain>
    </source>
</reference>
<evidence type="ECO:0000259" key="1">
    <source>
        <dbReference type="Pfam" id="PF23491"/>
    </source>
</evidence>
<keyword evidence="3" id="KW-1185">Reference proteome</keyword>
<dbReference type="AlphaFoldDB" id="A0A1D8JC34"/>
<dbReference type="KEGG" id="surl:BI350_00500"/>
<gene>
    <name evidence="2" type="ORF">BI350_00500</name>
</gene>
<dbReference type="InterPro" id="IPR055365">
    <property type="entry name" value="PH_SunI-like"/>
</dbReference>
<accession>A0A1D8JC34</accession>
<dbReference type="EMBL" id="CP017560">
    <property type="protein sequence ID" value="AOV06265.1"/>
    <property type="molecule type" value="Genomic_DNA"/>
</dbReference>
<dbReference type="Proteomes" id="UP000185746">
    <property type="component" value="Chromosome"/>
</dbReference>
<name>A0A1D8JC34_9BACL</name>
<dbReference type="Pfam" id="PF23491">
    <property type="entry name" value="bPH_8"/>
    <property type="match status" value="1"/>
</dbReference>
<organism evidence="2 3">
    <name type="scientific">Sporosarcina ureilytica</name>
    <dbReference type="NCBI Taxonomy" id="298596"/>
    <lineage>
        <taxon>Bacteria</taxon>
        <taxon>Bacillati</taxon>
        <taxon>Bacillota</taxon>
        <taxon>Bacilli</taxon>
        <taxon>Bacillales</taxon>
        <taxon>Caryophanaceae</taxon>
        <taxon>Sporosarcina</taxon>
    </lineage>
</organism>
<proteinExistence type="predicted"/>
<dbReference type="RefSeq" id="WP_075526358.1">
    <property type="nucleotide sequence ID" value="NZ_CP017560.1"/>
</dbReference>
<evidence type="ECO:0000313" key="3">
    <source>
        <dbReference type="Proteomes" id="UP000185746"/>
    </source>
</evidence>
<feature type="domain" description="Sublancin immunity protein SunI-like PH" evidence="1">
    <location>
        <begin position="2"/>
        <end position="81"/>
    </location>
</feature>